<reference evidence="1" key="1">
    <citation type="journal article" date="2020" name="Environ. Microbiol.">
        <title>The novel and transferable erm(51) gene confers Macrolides, Lincosamides, and Streptogramins B (MLSB) resistance to clonal Rhodococcus equi in the environment.</title>
        <authorList>
            <person name="Huber L."/>
            <person name="Giguere S."/>
            <person name="Slovis N.M."/>
            <person name="Alvarez-Narvaez S."/>
            <person name="Hart K.A."/>
            <person name="Greiter M."/>
            <person name="Morris E.R.A."/>
            <person name="Cohen N.D."/>
        </authorList>
    </citation>
    <scope>NUCLEOTIDE SEQUENCE</scope>
    <source>
        <strain evidence="1">Lh_116_1</strain>
    </source>
</reference>
<organism evidence="1 2">
    <name type="scientific">Rhodococcus hoagii</name>
    <name type="common">Corynebacterium equii</name>
    <dbReference type="NCBI Taxonomy" id="43767"/>
    <lineage>
        <taxon>Bacteria</taxon>
        <taxon>Bacillati</taxon>
        <taxon>Actinomycetota</taxon>
        <taxon>Actinomycetes</taxon>
        <taxon>Mycobacteriales</taxon>
        <taxon>Nocardiaceae</taxon>
        <taxon>Prescottella</taxon>
    </lineage>
</organism>
<sequence length="319" mass="36846">MGAGVVEAKFSIDVETGHDLVTCEINSGDLKEITIDTYSTFEIGGNTFEENEIEWMEESSGVEGLTYDDFGWTYNNALWKQYLSEALIRYILEEQPIDGNDTIVKDIELVDTWSPREYNFTTDRMIANWIVDDTLLREWWAKSGFTFEAEMADGGRHGSRDGYHSFITSRYREDPVAIETMMMLDRWIESWSKWESFLHFMWDNISGNGEDQDCIDVKPNSNAALLAWVLCNRDVQDEWIADFAAKQVRWDSLRVGDRVVGSFEHAQTVTEAQMVPSIVEGRDPYWAVSMKYYDGSGGRQMSRENDYMVFRAFDPARDL</sequence>
<proteinExistence type="predicted"/>
<dbReference type="EMBL" id="WVBC01000002">
    <property type="protein sequence ID" value="NKT77271.1"/>
    <property type="molecule type" value="Genomic_DNA"/>
</dbReference>
<name>A0A9Q4ZIQ0_RHOHA</name>
<evidence type="ECO:0000313" key="2">
    <source>
        <dbReference type="Proteomes" id="UP000603463"/>
    </source>
</evidence>
<dbReference type="Proteomes" id="UP000603463">
    <property type="component" value="Unassembled WGS sequence"/>
</dbReference>
<gene>
    <name evidence="1" type="ORF">GS882_03460</name>
</gene>
<accession>A0A9Q4ZIQ0</accession>
<comment type="caution">
    <text evidence="1">The sequence shown here is derived from an EMBL/GenBank/DDBJ whole genome shotgun (WGS) entry which is preliminary data.</text>
</comment>
<dbReference type="AlphaFoldDB" id="A0A9Q4ZIQ0"/>
<evidence type="ECO:0000313" key="1">
    <source>
        <dbReference type="EMBL" id="NKT77271.1"/>
    </source>
</evidence>
<protein>
    <submittedName>
        <fullName evidence="1">Uncharacterized protein</fullName>
    </submittedName>
</protein>